<evidence type="ECO:0000256" key="1">
    <source>
        <dbReference type="SAM" id="SignalP"/>
    </source>
</evidence>
<protein>
    <recommendedName>
        <fullName evidence="4">WD40 repeat domain-containing protein</fullName>
    </recommendedName>
</protein>
<dbReference type="PROSITE" id="PS51257">
    <property type="entry name" value="PROKAR_LIPOPROTEIN"/>
    <property type="match status" value="1"/>
</dbReference>
<gene>
    <name evidence="2" type="ORF">GM658_23805</name>
</gene>
<dbReference type="Gene3D" id="2.120.10.30">
    <property type="entry name" value="TolB, C-terminal domain"/>
    <property type="match status" value="1"/>
</dbReference>
<dbReference type="RefSeq" id="WP_155456556.1">
    <property type="nucleotide sequence ID" value="NZ_WNKX01000025.1"/>
</dbReference>
<dbReference type="SUPFAM" id="SSF82171">
    <property type="entry name" value="DPP6 N-terminal domain-like"/>
    <property type="match status" value="1"/>
</dbReference>
<proteinExistence type="predicted"/>
<name>A0A6L6QMS1_9BURK</name>
<feature type="signal peptide" evidence="1">
    <location>
        <begin position="1"/>
        <end position="22"/>
    </location>
</feature>
<evidence type="ECO:0000313" key="2">
    <source>
        <dbReference type="EMBL" id="MTW13639.1"/>
    </source>
</evidence>
<keyword evidence="3" id="KW-1185">Reference proteome</keyword>
<feature type="chain" id="PRO_5027028569" description="WD40 repeat domain-containing protein" evidence="1">
    <location>
        <begin position="23"/>
        <end position="299"/>
    </location>
</feature>
<evidence type="ECO:0008006" key="4">
    <source>
        <dbReference type="Google" id="ProtNLM"/>
    </source>
</evidence>
<sequence length="299" mass="31550">MDSRKILALALSIIFHGATAHAQTTSSCRLLVENQNDLWLARPDGHVISRITSDGQLKPAAALQPGGRLVAYSTLDSSRDLVLSDSTGHIVNQASIGAGDAVTGLDWTASDALRIAIHDGPATSQYHFFRIQPGNRLVRSSPGIAQGSACALSPNGKQMACLVADALTVDGKDIFYLGGPHEAAGALAWSPNGQHIAIVEANDAGQAALLLLQNRGAVEARLEVPIAGPISSIRFRTNTSIEVKGRLDVVEYAVPATGVVKSASNVLKPLFLRSNTMPLHVNGTVADAIVKDWTCEKQR</sequence>
<dbReference type="EMBL" id="WNKX01000025">
    <property type="protein sequence ID" value="MTW13639.1"/>
    <property type="molecule type" value="Genomic_DNA"/>
</dbReference>
<reference evidence="2 3" key="1">
    <citation type="submission" date="2019-11" db="EMBL/GenBank/DDBJ databases">
        <title>Type strains purchased from KCTC, JCM and DSMZ.</title>
        <authorList>
            <person name="Lu H."/>
        </authorList>
    </citation>
    <scope>NUCLEOTIDE SEQUENCE [LARGE SCALE GENOMIC DNA]</scope>
    <source>
        <strain evidence="2 3">JCM 31587</strain>
    </source>
</reference>
<dbReference type="Proteomes" id="UP000472320">
    <property type="component" value="Unassembled WGS sequence"/>
</dbReference>
<organism evidence="2 3">
    <name type="scientific">Massilia eburnea</name>
    <dbReference type="NCBI Taxonomy" id="1776165"/>
    <lineage>
        <taxon>Bacteria</taxon>
        <taxon>Pseudomonadati</taxon>
        <taxon>Pseudomonadota</taxon>
        <taxon>Betaproteobacteria</taxon>
        <taxon>Burkholderiales</taxon>
        <taxon>Oxalobacteraceae</taxon>
        <taxon>Telluria group</taxon>
        <taxon>Massilia</taxon>
    </lineage>
</organism>
<dbReference type="AlphaFoldDB" id="A0A6L6QMS1"/>
<evidence type="ECO:0000313" key="3">
    <source>
        <dbReference type="Proteomes" id="UP000472320"/>
    </source>
</evidence>
<comment type="caution">
    <text evidence="2">The sequence shown here is derived from an EMBL/GenBank/DDBJ whole genome shotgun (WGS) entry which is preliminary data.</text>
</comment>
<keyword evidence="1" id="KW-0732">Signal</keyword>
<dbReference type="InterPro" id="IPR011042">
    <property type="entry name" value="6-blade_b-propeller_TolB-like"/>
</dbReference>
<accession>A0A6L6QMS1</accession>